<sequence length="366" mass="41155">MVLHTVPFDQLPGWRAAKLKKSLIAFQTSCKAFLKQNPDRKAGSSQIPMQVKDWQQVCRSAMDVSPVTNKNARLFFQRWFTPVEFYEDKPVEGLFTGYYSPLLKGSLIQSEEYSVPLYGLPSNLVNVNLELFDETLRHRRINGRVENGKLIPFYTRKEINKGAIKDTAEVIVWVDDAIDRQFLEIQGSGVVELEDGQRIYVGYAGENGASFTPLARILIDKGVMTKDNASMQGIKRYLKSHPEEKNKILNQNKSFVFFQKLGRDAAYGAQGVALTPGYSLAVDRKWVPLGTPIWLNTTSPGTQSDSENRLQRLMIAQDVGGAIRGPVRGDVYWGAGKKATNVAGRMKNKGYYWLLLPRSVVNQLSL</sequence>
<dbReference type="SMART" id="SM00925">
    <property type="entry name" value="MltA"/>
    <property type="match status" value="1"/>
</dbReference>
<dbReference type="GO" id="GO:0009254">
    <property type="term" value="P:peptidoglycan turnover"/>
    <property type="evidence" value="ECO:0007669"/>
    <property type="project" value="UniProtKB-UniRule"/>
</dbReference>
<comment type="function">
    <text evidence="4">Murein-degrading enzyme. May play a role in recycling of muropeptides during cell elongation and/or cell division.</text>
</comment>
<reference evidence="6 7" key="1">
    <citation type="submission" date="2019-03" db="EMBL/GenBank/DDBJ databases">
        <title>Diverse conjugative elements silence natural transformation in Legionella species.</title>
        <authorList>
            <person name="Durieux I."/>
            <person name="Ginevra C."/>
            <person name="Attaiech L."/>
            <person name="Picq K."/>
            <person name="Juan P.A."/>
            <person name="Jarraud S."/>
            <person name="Charpentier X."/>
        </authorList>
    </citation>
    <scope>NUCLEOTIDE SEQUENCE [LARGE SCALE GENOMIC DNA]</scope>
    <source>
        <strain evidence="6 7">HL-0427-4011</strain>
    </source>
</reference>
<dbReference type="Gene3D" id="2.40.240.50">
    <property type="entry name" value="Barwin-like endoglucanases"/>
    <property type="match status" value="1"/>
</dbReference>
<dbReference type="Gene3D" id="2.40.40.10">
    <property type="entry name" value="RlpA-like domain"/>
    <property type="match status" value="1"/>
</dbReference>
<dbReference type="Pfam" id="PF06725">
    <property type="entry name" value="3D"/>
    <property type="match status" value="1"/>
</dbReference>
<evidence type="ECO:0000256" key="3">
    <source>
        <dbReference type="ARBA" id="ARBA00023316"/>
    </source>
</evidence>
<keyword evidence="3 4" id="KW-0961">Cell wall biogenesis/degradation</keyword>
<dbReference type="AlphaFoldDB" id="A0AAX1EJS5"/>
<dbReference type="SUPFAM" id="SSF50685">
    <property type="entry name" value="Barwin-like endoglucanases"/>
    <property type="match status" value="1"/>
</dbReference>
<evidence type="ECO:0000313" key="7">
    <source>
        <dbReference type="Proteomes" id="UP000295517"/>
    </source>
</evidence>
<dbReference type="Pfam" id="PF03562">
    <property type="entry name" value="MltA"/>
    <property type="match status" value="1"/>
</dbReference>
<dbReference type="GO" id="GO:0019867">
    <property type="term" value="C:outer membrane"/>
    <property type="evidence" value="ECO:0007669"/>
    <property type="project" value="InterPro"/>
</dbReference>
<dbReference type="Proteomes" id="UP000295517">
    <property type="component" value="Chromosome"/>
</dbReference>
<dbReference type="CDD" id="cd14485">
    <property type="entry name" value="mltA_like_LT_A"/>
    <property type="match status" value="1"/>
</dbReference>
<dbReference type="EMBL" id="CP038254">
    <property type="protein sequence ID" value="QBR85330.1"/>
    <property type="molecule type" value="Genomic_DNA"/>
</dbReference>
<evidence type="ECO:0000259" key="5">
    <source>
        <dbReference type="SMART" id="SM00925"/>
    </source>
</evidence>
<dbReference type="InterPro" id="IPR010611">
    <property type="entry name" value="3D_dom"/>
</dbReference>
<keyword evidence="2 4" id="KW-0456">Lyase</keyword>
<dbReference type="GO" id="GO:0071555">
    <property type="term" value="P:cell wall organization"/>
    <property type="evidence" value="ECO:0007669"/>
    <property type="project" value="UniProtKB-KW"/>
</dbReference>
<dbReference type="InterPro" id="IPR026044">
    <property type="entry name" value="MltA"/>
</dbReference>
<evidence type="ECO:0000256" key="2">
    <source>
        <dbReference type="ARBA" id="ARBA00023239"/>
    </source>
</evidence>
<dbReference type="GO" id="GO:0004553">
    <property type="term" value="F:hydrolase activity, hydrolyzing O-glycosyl compounds"/>
    <property type="evidence" value="ECO:0007669"/>
    <property type="project" value="InterPro"/>
</dbReference>
<proteinExistence type="predicted"/>
<dbReference type="EC" id="4.2.2.n1" evidence="4"/>
<dbReference type="InterPro" id="IPR036908">
    <property type="entry name" value="RlpA-like_sf"/>
</dbReference>
<gene>
    <name evidence="6" type="ORF">E3983_05820</name>
</gene>
<dbReference type="CDD" id="cd14668">
    <property type="entry name" value="mlta_B"/>
    <property type="match status" value="1"/>
</dbReference>
<dbReference type="GO" id="GO:0008933">
    <property type="term" value="F:peptidoglycan lytic transglycosylase activity"/>
    <property type="evidence" value="ECO:0007669"/>
    <property type="project" value="TreeGrafter"/>
</dbReference>
<evidence type="ECO:0000256" key="4">
    <source>
        <dbReference type="PIRNR" id="PIRNR019422"/>
    </source>
</evidence>
<evidence type="ECO:0000256" key="1">
    <source>
        <dbReference type="ARBA" id="ARBA00001420"/>
    </source>
</evidence>
<organism evidence="6 7">
    <name type="scientific">Legionella israelensis</name>
    <dbReference type="NCBI Taxonomy" id="454"/>
    <lineage>
        <taxon>Bacteria</taxon>
        <taxon>Pseudomonadati</taxon>
        <taxon>Pseudomonadota</taxon>
        <taxon>Gammaproteobacteria</taxon>
        <taxon>Legionellales</taxon>
        <taxon>Legionellaceae</taxon>
        <taxon>Legionella</taxon>
    </lineage>
</organism>
<dbReference type="PIRSF" id="PIRSF019422">
    <property type="entry name" value="MltA"/>
    <property type="match status" value="1"/>
</dbReference>
<dbReference type="InterPro" id="IPR005300">
    <property type="entry name" value="MltA_B"/>
</dbReference>
<name>A0AAX1EJS5_9GAMM</name>
<feature type="domain" description="Lytic transglycosylase MltA" evidence="5">
    <location>
        <begin position="102"/>
        <end position="259"/>
    </location>
</feature>
<accession>A0AAX1EJS5</accession>
<comment type="catalytic activity">
    <reaction evidence="1 4">
        <text>Exolytic cleavage of the (1-&gt;4)-beta-glycosidic linkage between N-acetylmuramic acid (MurNAc) and N-acetylglucosamine (GlcNAc) residues in peptidoglycan, from either the reducing or the non-reducing ends of the peptidoglycan chains, with concomitant formation of a 1,6-anhydrobond in the MurNAc residue.</text>
        <dbReference type="EC" id="4.2.2.n1"/>
    </reaction>
</comment>
<evidence type="ECO:0000313" key="6">
    <source>
        <dbReference type="EMBL" id="QBR85330.1"/>
    </source>
</evidence>
<dbReference type="GO" id="GO:0009253">
    <property type="term" value="P:peptidoglycan catabolic process"/>
    <property type="evidence" value="ECO:0007669"/>
    <property type="project" value="TreeGrafter"/>
</dbReference>
<dbReference type="PANTHER" id="PTHR30124:SF0">
    <property type="entry name" value="MEMBRANE-BOUND LYTIC MUREIN TRANSGLYCOSYLASE A"/>
    <property type="match status" value="1"/>
</dbReference>
<protein>
    <recommendedName>
        <fullName evidence="4">Membrane-bound lytic murein transglycosylase A</fullName>
        <ecNumber evidence="4">4.2.2.n1</ecNumber>
    </recommendedName>
    <alternativeName>
        <fullName evidence="4">Murein hydrolase A</fullName>
    </alternativeName>
</protein>
<dbReference type="PANTHER" id="PTHR30124">
    <property type="entry name" value="MEMBRANE-BOUND LYTIC MUREIN TRANSGLYCOSYLASE A"/>
    <property type="match status" value="1"/>
</dbReference>